<dbReference type="PANTHER" id="PTHR30193:SF37">
    <property type="entry name" value="INNER MEMBRANE ABC TRANSPORTER PERMEASE PROTEIN YCJO"/>
    <property type="match status" value="1"/>
</dbReference>
<protein>
    <submittedName>
        <fullName evidence="9">ABC transporter, permease protein</fullName>
    </submittedName>
</protein>
<organism evidence="9 10">
    <name type="scientific">[Eubacterium] siraeum DSM 15702</name>
    <dbReference type="NCBI Taxonomy" id="428128"/>
    <lineage>
        <taxon>Bacteria</taxon>
        <taxon>Bacillati</taxon>
        <taxon>Bacillota</taxon>
        <taxon>Clostridia</taxon>
        <taxon>Eubacteriales</taxon>
        <taxon>Oscillospiraceae</taxon>
        <taxon>Oscillospiraceae incertae sedis</taxon>
    </lineage>
</organism>
<proteinExistence type="inferred from homology"/>
<keyword evidence="6 7" id="KW-0472">Membrane</keyword>
<comment type="caution">
    <text evidence="9">The sequence shown here is derived from an EMBL/GenBank/DDBJ whole genome shotgun (WGS) entry which is preliminary data.</text>
</comment>
<feature type="transmembrane region" description="Helical" evidence="7">
    <location>
        <begin position="264"/>
        <end position="284"/>
    </location>
</feature>
<feature type="transmembrane region" description="Helical" evidence="7">
    <location>
        <begin position="318"/>
        <end position="343"/>
    </location>
</feature>
<reference evidence="9" key="2">
    <citation type="submission" date="2014-06" db="EMBL/GenBank/DDBJ databases">
        <title>Draft genome sequence of Eubacterium siraeum (DSM 15702).</title>
        <authorList>
            <person name="Sudarsanam P."/>
            <person name="Ley R."/>
            <person name="Guruge J."/>
            <person name="Turnbaugh P.J."/>
            <person name="Mahowald M."/>
            <person name="Liep D."/>
            <person name="Gordon J."/>
        </authorList>
    </citation>
    <scope>NUCLEOTIDE SEQUENCE</scope>
    <source>
        <strain evidence="9">DSM 15702</strain>
    </source>
</reference>
<feature type="transmembrane region" description="Helical" evidence="7">
    <location>
        <begin position="204"/>
        <end position="225"/>
    </location>
</feature>
<accession>B0MRA1</accession>
<keyword evidence="5 7" id="KW-1133">Transmembrane helix</keyword>
<keyword evidence="10" id="KW-1185">Reference proteome</keyword>
<reference evidence="9" key="1">
    <citation type="submission" date="2007-10" db="EMBL/GenBank/DDBJ databases">
        <authorList>
            <person name="Fulton L."/>
            <person name="Clifton S."/>
            <person name="Fulton B."/>
            <person name="Xu J."/>
            <person name="Minx P."/>
            <person name="Pepin K.H."/>
            <person name="Johnson M."/>
            <person name="Thiruvilangam P."/>
            <person name="Bhonagiri V."/>
            <person name="Nash W.E."/>
            <person name="Mardis E.R."/>
            <person name="Wilson R.K."/>
        </authorList>
    </citation>
    <scope>NUCLEOTIDE SEQUENCE [LARGE SCALE GENOMIC DNA]</scope>
    <source>
        <strain evidence="9">DSM 15702</strain>
    </source>
</reference>
<dbReference type="InterPro" id="IPR035906">
    <property type="entry name" value="MetI-like_sf"/>
</dbReference>
<name>B0MRA1_9FIRM</name>
<sequence length="357" mass="39988">MLMGRITDVSALLTYLTAQDGEYTEIFIRSVFMAQAANAGSAPVKARKGQIGKYKKWGYIFMLPFTLVFLVFQAWPLIQTFYYSVFKYFKSGLSWVGPEFVGFDNFVAIFDMSKGSNILVLTWNTLIMWVLGFVPQIIISLLFAYWFTNVRLRLRCLGFFKTVMYMPNLIMASAFAMLIFSIFSDIGPINELIKHTTGGEAFRFLSYTGSTMGLVAFMNFIMWFGNTTILLMAAMMGINESVIEAAEIDGASSSQIFWKITLPLIRPILVYVMITSLIGGLQMFDVPQILTNGQGSPNNTTKTLIMYLNEQIGTSKNYGMAGALSVIIFIICAALSLVVYYFFAADRSNKKSKKGGK</sequence>
<dbReference type="GO" id="GO:0055085">
    <property type="term" value="P:transmembrane transport"/>
    <property type="evidence" value="ECO:0007669"/>
    <property type="project" value="InterPro"/>
</dbReference>
<dbReference type="Gene3D" id="1.10.3720.10">
    <property type="entry name" value="MetI-like"/>
    <property type="match status" value="1"/>
</dbReference>
<gene>
    <name evidence="9" type="ORF">EUBSIR_02373</name>
</gene>
<dbReference type="InterPro" id="IPR051393">
    <property type="entry name" value="ABC_transporter_permease"/>
</dbReference>
<feature type="transmembrane region" description="Helical" evidence="7">
    <location>
        <begin position="126"/>
        <end position="147"/>
    </location>
</feature>
<evidence type="ECO:0000256" key="5">
    <source>
        <dbReference type="ARBA" id="ARBA00022989"/>
    </source>
</evidence>
<dbReference type="AlphaFoldDB" id="B0MRA1"/>
<feature type="domain" description="ABC transmembrane type-1" evidence="8">
    <location>
        <begin position="122"/>
        <end position="339"/>
    </location>
</feature>
<dbReference type="SUPFAM" id="SSF161098">
    <property type="entry name" value="MetI-like"/>
    <property type="match status" value="1"/>
</dbReference>
<keyword evidence="3" id="KW-1003">Cell membrane</keyword>
<dbReference type="CDD" id="cd06261">
    <property type="entry name" value="TM_PBP2"/>
    <property type="match status" value="1"/>
</dbReference>
<keyword evidence="4 7" id="KW-0812">Transmembrane</keyword>
<feature type="transmembrane region" description="Helical" evidence="7">
    <location>
        <begin position="57"/>
        <end position="78"/>
    </location>
</feature>
<comment type="similarity">
    <text evidence="7">Belongs to the binding-protein-dependent transport system permease family.</text>
</comment>
<keyword evidence="2 7" id="KW-0813">Transport</keyword>
<evidence type="ECO:0000256" key="4">
    <source>
        <dbReference type="ARBA" id="ARBA00022692"/>
    </source>
</evidence>
<dbReference type="EMBL" id="ABCA03000054">
    <property type="protein sequence ID" value="EDR99757.1"/>
    <property type="molecule type" value="Genomic_DNA"/>
</dbReference>
<dbReference type="InterPro" id="IPR000515">
    <property type="entry name" value="MetI-like"/>
</dbReference>
<feature type="transmembrane region" description="Helical" evidence="7">
    <location>
        <begin position="159"/>
        <end position="184"/>
    </location>
</feature>
<dbReference type="Pfam" id="PF00528">
    <property type="entry name" value="BPD_transp_1"/>
    <property type="match status" value="1"/>
</dbReference>
<dbReference type="PANTHER" id="PTHR30193">
    <property type="entry name" value="ABC TRANSPORTER PERMEASE PROTEIN"/>
    <property type="match status" value="1"/>
</dbReference>
<evidence type="ECO:0000313" key="10">
    <source>
        <dbReference type="Proteomes" id="UP000005326"/>
    </source>
</evidence>
<comment type="subcellular location">
    <subcellularLocation>
        <location evidence="1 7">Cell membrane</location>
        <topology evidence="1 7">Multi-pass membrane protein</topology>
    </subcellularLocation>
</comment>
<evidence type="ECO:0000256" key="6">
    <source>
        <dbReference type="ARBA" id="ARBA00023136"/>
    </source>
</evidence>
<evidence type="ECO:0000313" key="9">
    <source>
        <dbReference type="EMBL" id="EDR99757.1"/>
    </source>
</evidence>
<evidence type="ECO:0000256" key="7">
    <source>
        <dbReference type="RuleBase" id="RU363032"/>
    </source>
</evidence>
<evidence type="ECO:0000256" key="1">
    <source>
        <dbReference type="ARBA" id="ARBA00004651"/>
    </source>
</evidence>
<evidence type="ECO:0000256" key="2">
    <source>
        <dbReference type="ARBA" id="ARBA00022448"/>
    </source>
</evidence>
<evidence type="ECO:0000256" key="3">
    <source>
        <dbReference type="ARBA" id="ARBA00022475"/>
    </source>
</evidence>
<dbReference type="GO" id="GO:0005886">
    <property type="term" value="C:plasma membrane"/>
    <property type="evidence" value="ECO:0007669"/>
    <property type="project" value="UniProtKB-SubCell"/>
</dbReference>
<evidence type="ECO:0000259" key="8">
    <source>
        <dbReference type="PROSITE" id="PS50928"/>
    </source>
</evidence>
<dbReference type="Proteomes" id="UP000005326">
    <property type="component" value="Unassembled WGS sequence"/>
</dbReference>
<dbReference type="PROSITE" id="PS50928">
    <property type="entry name" value="ABC_TM1"/>
    <property type="match status" value="1"/>
</dbReference>